<evidence type="ECO:0000259" key="4">
    <source>
        <dbReference type="Pfam" id="PF00676"/>
    </source>
</evidence>
<keyword evidence="2" id="KW-0560">Oxidoreductase</keyword>
<comment type="cofactor">
    <cofactor evidence="1">
        <name>thiamine diphosphate</name>
        <dbReference type="ChEBI" id="CHEBI:58937"/>
    </cofactor>
</comment>
<keyword evidence="3" id="KW-0786">Thiamine pyrophosphate</keyword>
<evidence type="ECO:0000256" key="3">
    <source>
        <dbReference type="ARBA" id="ARBA00023052"/>
    </source>
</evidence>
<dbReference type="InterPro" id="IPR001017">
    <property type="entry name" value="DH_E1"/>
</dbReference>
<dbReference type="InterPro" id="IPR029061">
    <property type="entry name" value="THDP-binding"/>
</dbReference>
<accession>A0ABW2HQS0</accession>
<keyword evidence="6" id="KW-1185">Reference proteome</keyword>
<comment type="caution">
    <text evidence="5">The sequence shown here is derived from an EMBL/GenBank/DDBJ whole genome shotgun (WGS) entry which is preliminary data.</text>
</comment>
<dbReference type="PANTHER" id="PTHR11516">
    <property type="entry name" value="PYRUVATE DEHYDROGENASE E1 COMPONENT, ALPHA SUBUNIT BACTERIAL AND ORGANELLAR"/>
    <property type="match status" value="1"/>
</dbReference>
<reference evidence="6" key="1">
    <citation type="journal article" date="2019" name="Int. J. Syst. Evol. Microbiol.">
        <title>The Global Catalogue of Microorganisms (GCM) 10K type strain sequencing project: providing services to taxonomists for standard genome sequencing and annotation.</title>
        <authorList>
            <consortium name="The Broad Institute Genomics Platform"/>
            <consortium name="The Broad Institute Genome Sequencing Center for Infectious Disease"/>
            <person name="Wu L."/>
            <person name="Ma J."/>
        </authorList>
    </citation>
    <scope>NUCLEOTIDE SEQUENCE [LARGE SCALE GENOMIC DNA]</scope>
    <source>
        <strain evidence="6">XZYJT-10</strain>
    </source>
</reference>
<gene>
    <name evidence="5" type="ORF">ACFQS1_16190</name>
</gene>
<evidence type="ECO:0000256" key="1">
    <source>
        <dbReference type="ARBA" id="ARBA00001964"/>
    </source>
</evidence>
<dbReference type="RefSeq" id="WP_378968742.1">
    <property type="nucleotide sequence ID" value="NZ_JBHTBJ010000010.1"/>
</dbReference>
<evidence type="ECO:0000313" key="5">
    <source>
        <dbReference type="EMBL" id="MFC7275529.1"/>
    </source>
</evidence>
<sequence>MTNAATTRAPKRHDLGDLRLMMRIRHLELRLHELYADGLLGGTTHTCLGQEYVPVTLAPLIRRDDDVFSNHRGHGHFLAHGGDLRSLLAEILGREGGASGGVGGSQHLRAGRFRSLGVQGQSLPVAAGAALHHQHAGAGGLACVYVGDGTWGEGAVYEALNLAALWSLPLLVVVENNGIAQTTPSAAHTAGSIGRRAEAFGVRHVRLDDMRPHVLRPVVTPVVAGVRSGTPAVLEFRTVRVGPHSKGDDTRGEAELQRVRAADWFRSGPAGEREWDEVSDAEAERVGRAIAEVLARPEARWS</sequence>
<evidence type="ECO:0000313" key="6">
    <source>
        <dbReference type="Proteomes" id="UP001596548"/>
    </source>
</evidence>
<feature type="domain" description="Dehydrogenase E1 component" evidence="4">
    <location>
        <begin position="21"/>
        <end position="262"/>
    </location>
</feature>
<protein>
    <submittedName>
        <fullName evidence="5">Thiamine pyrophosphate-dependent dehydrogenase E1 component subunit alpha</fullName>
    </submittedName>
</protein>
<organism evidence="5 6">
    <name type="scientific">Paractinoplanes rhizophilus</name>
    <dbReference type="NCBI Taxonomy" id="1416877"/>
    <lineage>
        <taxon>Bacteria</taxon>
        <taxon>Bacillati</taxon>
        <taxon>Actinomycetota</taxon>
        <taxon>Actinomycetes</taxon>
        <taxon>Micromonosporales</taxon>
        <taxon>Micromonosporaceae</taxon>
        <taxon>Paractinoplanes</taxon>
    </lineage>
</organism>
<proteinExistence type="predicted"/>
<dbReference type="CDD" id="cd02000">
    <property type="entry name" value="TPP_E1_PDC_ADC_BCADC"/>
    <property type="match status" value="1"/>
</dbReference>
<dbReference type="SUPFAM" id="SSF52518">
    <property type="entry name" value="Thiamin diphosphate-binding fold (THDP-binding)"/>
    <property type="match status" value="1"/>
</dbReference>
<dbReference type="Pfam" id="PF00676">
    <property type="entry name" value="E1_dh"/>
    <property type="match status" value="1"/>
</dbReference>
<dbReference type="PANTHER" id="PTHR11516:SF2">
    <property type="entry name" value="PYRUVATE DEHYDROGENASE ALPHA SUBUNIT"/>
    <property type="match status" value="1"/>
</dbReference>
<dbReference type="Proteomes" id="UP001596548">
    <property type="component" value="Unassembled WGS sequence"/>
</dbReference>
<dbReference type="EMBL" id="JBHTBJ010000010">
    <property type="protein sequence ID" value="MFC7275529.1"/>
    <property type="molecule type" value="Genomic_DNA"/>
</dbReference>
<dbReference type="Gene3D" id="3.40.50.970">
    <property type="match status" value="1"/>
</dbReference>
<name>A0ABW2HQS0_9ACTN</name>
<dbReference type="InterPro" id="IPR050642">
    <property type="entry name" value="PDH_E1_Alpha_Subunit"/>
</dbReference>
<evidence type="ECO:0000256" key="2">
    <source>
        <dbReference type="ARBA" id="ARBA00023002"/>
    </source>
</evidence>